<keyword evidence="2" id="KW-1185">Reference proteome</keyword>
<dbReference type="Proteomes" id="UP001294444">
    <property type="component" value="Unassembled WGS sequence"/>
</dbReference>
<dbReference type="InterPro" id="IPR019193">
    <property type="entry name" value="UBQ-conj_enz_E2-bd_prot"/>
</dbReference>
<sequence>MTSNSNEDGDGEMSWMTVKLSKYLVEPLYNANNDNKDDDDNVSMELVGRDENNWLGILLSEMQHQAALHGTRRFHLQPCRSSSAVVDQEIDKVGMLEMWLFSKARFITSLDRQWSILHPSSGFGGGVVGKVNIEDGKIWKGYRVLYRHVSGVDRKKEEEKEGQGEGGGGESIEKILVPNKVYEWVKDGLWESNTSLPQELKTIVAGWNCAYLARMG</sequence>
<name>A0AAJ5C6X4_9BASI</name>
<evidence type="ECO:0000313" key="1">
    <source>
        <dbReference type="EMBL" id="SNX86326.1"/>
    </source>
</evidence>
<reference evidence="1" key="1">
    <citation type="submission" date="2023-10" db="EMBL/GenBank/DDBJ databases">
        <authorList>
            <person name="Guldener U."/>
        </authorList>
    </citation>
    <scope>NUCLEOTIDE SEQUENCE</scope>
    <source>
        <strain evidence="1">Mp4</strain>
    </source>
</reference>
<gene>
    <name evidence="1" type="ORF">MEPE_05035</name>
</gene>
<dbReference type="AlphaFoldDB" id="A0AAJ5C6X4"/>
<organism evidence="1 2">
    <name type="scientific">Melanopsichium pennsylvanicum</name>
    <dbReference type="NCBI Taxonomy" id="63383"/>
    <lineage>
        <taxon>Eukaryota</taxon>
        <taxon>Fungi</taxon>
        <taxon>Dikarya</taxon>
        <taxon>Basidiomycota</taxon>
        <taxon>Ustilaginomycotina</taxon>
        <taxon>Ustilaginomycetes</taxon>
        <taxon>Ustilaginales</taxon>
        <taxon>Ustilaginaceae</taxon>
        <taxon>Melanopsichium</taxon>
    </lineage>
</organism>
<evidence type="ECO:0000313" key="2">
    <source>
        <dbReference type="Proteomes" id="UP001294444"/>
    </source>
</evidence>
<comment type="caution">
    <text evidence="1">The sequence shown here is derived from an EMBL/GenBank/DDBJ whole genome shotgun (WGS) entry which is preliminary data.</text>
</comment>
<dbReference type="Pfam" id="PF09814">
    <property type="entry name" value="HECT_2"/>
    <property type="match status" value="1"/>
</dbReference>
<proteinExistence type="predicted"/>
<accession>A0AAJ5C6X4</accession>
<protein>
    <submittedName>
        <fullName evidence="1">Uncharacterized protein</fullName>
    </submittedName>
</protein>
<dbReference type="EMBL" id="OAPG01000013">
    <property type="protein sequence ID" value="SNX86326.1"/>
    <property type="molecule type" value="Genomic_DNA"/>
</dbReference>